<dbReference type="GO" id="GO:0016832">
    <property type="term" value="F:aldehyde-lyase activity"/>
    <property type="evidence" value="ECO:0007669"/>
    <property type="project" value="InterPro"/>
</dbReference>
<dbReference type="SUPFAM" id="SSF51569">
    <property type="entry name" value="Aldolase"/>
    <property type="match status" value="1"/>
</dbReference>
<dbReference type="EMBL" id="RKRK01000003">
    <property type="protein sequence ID" value="RPF56458.1"/>
    <property type="molecule type" value="Genomic_DNA"/>
</dbReference>
<evidence type="ECO:0000256" key="1">
    <source>
        <dbReference type="ARBA" id="ARBA00004496"/>
    </source>
</evidence>
<dbReference type="InterPro" id="IPR033919">
    <property type="entry name" value="TSA/FSA_arc/bac"/>
</dbReference>
<comment type="subcellular location">
    <subcellularLocation>
        <location evidence="1 9">Cytoplasm</location>
    </subcellularLocation>
</comment>
<accession>A0A3N5C2W2</accession>
<evidence type="ECO:0000256" key="4">
    <source>
        <dbReference type="ARBA" id="ARBA00022490"/>
    </source>
</evidence>
<keyword evidence="11" id="KW-1185">Reference proteome</keyword>
<evidence type="ECO:0000256" key="3">
    <source>
        <dbReference type="ARBA" id="ARBA00005740"/>
    </source>
</evidence>
<dbReference type="PANTHER" id="PTHR10683:SF36">
    <property type="entry name" value="TRANSALDOLASE"/>
    <property type="match status" value="1"/>
</dbReference>
<feature type="active site" description="Schiff-base intermediate with substrate" evidence="9">
    <location>
        <position position="84"/>
    </location>
</feature>
<evidence type="ECO:0000256" key="2">
    <source>
        <dbReference type="ARBA" id="ARBA00004857"/>
    </source>
</evidence>
<evidence type="ECO:0000256" key="8">
    <source>
        <dbReference type="ARBA" id="ARBA00048810"/>
    </source>
</evidence>
<gene>
    <name evidence="9" type="primary">tal</name>
    <name evidence="10" type="ORF">EDD62_1094</name>
</gene>
<dbReference type="Proteomes" id="UP000277108">
    <property type="component" value="Unassembled WGS sequence"/>
</dbReference>
<name>A0A3N5C2W2_9BACL</name>
<dbReference type="EC" id="2.2.1.2" evidence="9"/>
<dbReference type="InterPro" id="IPR004731">
    <property type="entry name" value="Transaldolase_3B/F6P_aldolase"/>
</dbReference>
<proteinExistence type="inferred from homology"/>
<comment type="function">
    <text evidence="9">Transaldolase is important for the balance of metabolites in the pentose-phosphate pathway.</text>
</comment>
<comment type="similarity">
    <text evidence="3 9">Belongs to the transaldolase family. Type 3B subfamily.</text>
</comment>
<evidence type="ECO:0000256" key="7">
    <source>
        <dbReference type="ARBA" id="ARBA00023270"/>
    </source>
</evidence>
<dbReference type="GO" id="GO:0005975">
    <property type="term" value="P:carbohydrate metabolic process"/>
    <property type="evidence" value="ECO:0007669"/>
    <property type="project" value="InterPro"/>
</dbReference>
<keyword evidence="5 9" id="KW-0808">Transferase</keyword>
<sequence>MKIYIDSANIDHIKEVHTLGFIDGVTTNPSLVAKEKNISFHDRLVEICELVDRPVSGEVISLEAEGMIEEGRKLNELHDQIVVKIPMTKAGLQAVSVLNREGIKTNVTLVFSATQALLAARAGATYVSPFIGRLDDIGVTGIDLIKEISVMFNEHEIATEIIAASIRHVEHVKLAALSGANIATIPYDIIMKSMNHPLTDRGIEKFLADWDTREA</sequence>
<comment type="pathway">
    <text evidence="2 9">Carbohydrate degradation; pentose phosphate pathway; D-glyceraldehyde 3-phosphate and beta-D-fructose 6-phosphate from D-ribose 5-phosphate and D-xylulose 5-phosphate (non-oxidative stage): step 2/3.</text>
</comment>
<evidence type="ECO:0000256" key="9">
    <source>
        <dbReference type="HAMAP-Rule" id="MF_00494"/>
    </source>
</evidence>
<evidence type="ECO:0000256" key="5">
    <source>
        <dbReference type="ARBA" id="ARBA00022679"/>
    </source>
</evidence>
<dbReference type="NCBIfam" id="TIGR00875">
    <property type="entry name" value="fsa_talC_mipB"/>
    <property type="match status" value="1"/>
</dbReference>
<dbReference type="HAMAP" id="MF_00494">
    <property type="entry name" value="Transaldolase_3b"/>
    <property type="match status" value="1"/>
</dbReference>
<dbReference type="OrthoDB" id="9807051at2"/>
<evidence type="ECO:0000313" key="11">
    <source>
        <dbReference type="Proteomes" id="UP000277108"/>
    </source>
</evidence>
<comment type="caution">
    <text evidence="10">The sequence shown here is derived from an EMBL/GenBank/DDBJ whole genome shotgun (WGS) entry which is preliminary data.</text>
</comment>
<dbReference type="RefSeq" id="WP_123807839.1">
    <property type="nucleotide sequence ID" value="NZ_RKRK01000003.1"/>
</dbReference>
<keyword evidence="6 9" id="KW-0570">Pentose shunt</keyword>
<dbReference type="GO" id="GO:0004801">
    <property type="term" value="F:transaldolase activity"/>
    <property type="evidence" value="ECO:0007669"/>
    <property type="project" value="UniProtKB-UniRule"/>
</dbReference>
<dbReference type="GO" id="GO:0005737">
    <property type="term" value="C:cytoplasm"/>
    <property type="evidence" value="ECO:0007669"/>
    <property type="project" value="UniProtKB-SubCell"/>
</dbReference>
<dbReference type="PANTHER" id="PTHR10683">
    <property type="entry name" value="TRANSALDOLASE"/>
    <property type="match status" value="1"/>
</dbReference>
<dbReference type="CDD" id="cd00956">
    <property type="entry name" value="Transaldolase_FSA"/>
    <property type="match status" value="1"/>
</dbReference>
<dbReference type="InterPro" id="IPR001585">
    <property type="entry name" value="TAL/FSA"/>
</dbReference>
<comment type="catalytic activity">
    <reaction evidence="8 9">
        <text>D-sedoheptulose 7-phosphate + D-glyceraldehyde 3-phosphate = D-erythrose 4-phosphate + beta-D-fructose 6-phosphate</text>
        <dbReference type="Rhea" id="RHEA:17053"/>
        <dbReference type="ChEBI" id="CHEBI:16897"/>
        <dbReference type="ChEBI" id="CHEBI:57483"/>
        <dbReference type="ChEBI" id="CHEBI:57634"/>
        <dbReference type="ChEBI" id="CHEBI:59776"/>
        <dbReference type="EC" id="2.2.1.2"/>
    </reaction>
</comment>
<dbReference type="PROSITE" id="PS01054">
    <property type="entry name" value="TRANSALDOLASE_1"/>
    <property type="match status" value="1"/>
</dbReference>
<keyword evidence="4 9" id="KW-0963">Cytoplasm</keyword>
<organism evidence="10 11">
    <name type="scientific">Abyssicoccus albus</name>
    <dbReference type="NCBI Taxonomy" id="1817405"/>
    <lineage>
        <taxon>Bacteria</taxon>
        <taxon>Bacillati</taxon>
        <taxon>Bacillota</taxon>
        <taxon>Bacilli</taxon>
        <taxon>Bacillales</taxon>
        <taxon>Abyssicoccaceae</taxon>
    </lineage>
</organism>
<dbReference type="PROSITE" id="PS00958">
    <property type="entry name" value="TRANSALDOLASE_2"/>
    <property type="match status" value="1"/>
</dbReference>
<dbReference type="AlphaFoldDB" id="A0A3N5C2W2"/>
<reference evidence="10 11" key="1">
    <citation type="submission" date="2018-11" db="EMBL/GenBank/DDBJ databases">
        <title>Genomic Encyclopedia of Type Strains, Phase IV (KMG-IV): sequencing the most valuable type-strain genomes for metagenomic binning, comparative biology and taxonomic classification.</title>
        <authorList>
            <person name="Goeker M."/>
        </authorList>
    </citation>
    <scope>NUCLEOTIDE SEQUENCE [LARGE SCALE GENOMIC DNA]</scope>
    <source>
        <strain evidence="10 11">DSM 29158</strain>
    </source>
</reference>
<dbReference type="InterPro" id="IPR013785">
    <property type="entry name" value="Aldolase_TIM"/>
</dbReference>
<dbReference type="FunFam" id="3.20.20.70:FF:000018">
    <property type="entry name" value="Probable transaldolase"/>
    <property type="match status" value="1"/>
</dbReference>
<keyword evidence="7 9" id="KW-0704">Schiff base</keyword>
<dbReference type="InterPro" id="IPR022999">
    <property type="entry name" value="Transaldolase_3B"/>
</dbReference>
<protein>
    <recommendedName>
        <fullName evidence="9">Probable transaldolase</fullName>
        <ecNumber evidence="9">2.2.1.2</ecNumber>
    </recommendedName>
</protein>
<dbReference type="GO" id="GO:0006098">
    <property type="term" value="P:pentose-phosphate shunt"/>
    <property type="evidence" value="ECO:0007669"/>
    <property type="project" value="UniProtKB-UniRule"/>
</dbReference>
<dbReference type="Gene3D" id="3.20.20.70">
    <property type="entry name" value="Aldolase class I"/>
    <property type="match status" value="1"/>
</dbReference>
<dbReference type="InterPro" id="IPR018225">
    <property type="entry name" value="Transaldolase_AS"/>
</dbReference>
<dbReference type="Pfam" id="PF00923">
    <property type="entry name" value="TAL_FSA"/>
    <property type="match status" value="1"/>
</dbReference>
<evidence type="ECO:0000313" key="10">
    <source>
        <dbReference type="EMBL" id="RPF56458.1"/>
    </source>
</evidence>
<evidence type="ECO:0000256" key="6">
    <source>
        <dbReference type="ARBA" id="ARBA00023126"/>
    </source>
</evidence>
<dbReference type="UniPathway" id="UPA00115">
    <property type="reaction ID" value="UER00414"/>
</dbReference>